<evidence type="ECO:0000313" key="1">
    <source>
        <dbReference type="EMBL" id="GAI22727.1"/>
    </source>
</evidence>
<name>X1LTM2_9ZZZZ</name>
<feature type="non-terminal residue" evidence="1">
    <location>
        <position position="42"/>
    </location>
</feature>
<organism evidence="1">
    <name type="scientific">marine sediment metagenome</name>
    <dbReference type="NCBI Taxonomy" id="412755"/>
    <lineage>
        <taxon>unclassified sequences</taxon>
        <taxon>metagenomes</taxon>
        <taxon>ecological metagenomes</taxon>
    </lineage>
</organism>
<proteinExistence type="predicted"/>
<comment type="caution">
    <text evidence="1">The sequence shown here is derived from an EMBL/GenBank/DDBJ whole genome shotgun (WGS) entry which is preliminary data.</text>
</comment>
<reference evidence="1" key="1">
    <citation type="journal article" date="2014" name="Front. Microbiol.">
        <title>High frequency of phylogenetically diverse reductive dehalogenase-homologous genes in deep subseafloor sedimentary metagenomes.</title>
        <authorList>
            <person name="Kawai M."/>
            <person name="Futagami T."/>
            <person name="Toyoda A."/>
            <person name="Takaki Y."/>
            <person name="Nishi S."/>
            <person name="Hori S."/>
            <person name="Arai W."/>
            <person name="Tsubouchi T."/>
            <person name="Morono Y."/>
            <person name="Uchiyama I."/>
            <person name="Ito T."/>
            <person name="Fujiyama A."/>
            <person name="Inagaki F."/>
            <person name="Takami H."/>
        </authorList>
    </citation>
    <scope>NUCLEOTIDE SEQUENCE</scope>
    <source>
        <strain evidence="1">Expedition CK06-06</strain>
    </source>
</reference>
<dbReference type="AlphaFoldDB" id="X1LTM2"/>
<gene>
    <name evidence="1" type="ORF">S06H3_37333</name>
</gene>
<accession>X1LTM2</accession>
<sequence length="42" mass="4767">MAVIQNSKIIQKLIDELELYPALDKVPTELAEKILPVFQVNT</sequence>
<dbReference type="EMBL" id="BARV01022677">
    <property type="protein sequence ID" value="GAI22727.1"/>
    <property type="molecule type" value="Genomic_DNA"/>
</dbReference>
<protein>
    <submittedName>
        <fullName evidence="1">Uncharacterized protein</fullName>
    </submittedName>
</protein>